<dbReference type="InterPro" id="IPR009061">
    <property type="entry name" value="DNA-bd_dom_put_sf"/>
</dbReference>
<feature type="domain" description="Helix-turn-helix" evidence="1">
    <location>
        <begin position="37"/>
        <end position="86"/>
    </location>
</feature>
<accession>A0A5J5IFX3</accession>
<name>A0A5J5IFX3_9BACT</name>
<proteinExistence type="predicted"/>
<gene>
    <name evidence="2" type="ORF">FW778_14170</name>
</gene>
<dbReference type="PANTHER" id="PTHR34585">
    <property type="match status" value="1"/>
</dbReference>
<evidence type="ECO:0000313" key="2">
    <source>
        <dbReference type="EMBL" id="KAA9038689.1"/>
    </source>
</evidence>
<dbReference type="PANTHER" id="PTHR34585:SF22">
    <property type="entry name" value="HELIX-TURN-HELIX DOMAIN-CONTAINING PROTEIN"/>
    <property type="match status" value="1"/>
</dbReference>
<dbReference type="Proteomes" id="UP000326903">
    <property type="component" value="Unassembled WGS sequence"/>
</dbReference>
<dbReference type="RefSeq" id="WP_150415410.1">
    <property type="nucleotide sequence ID" value="NZ_VYQF01000003.1"/>
</dbReference>
<evidence type="ECO:0000259" key="1">
    <source>
        <dbReference type="Pfam" id="PF12728"/>
    </source>
</evidence>
<evidence type="ECO:0000313" key="3">
    <source>
        <dbReference type="Proteomes" id="UP000326903"/>
    </source>
</evidence>
<reference evidence="2 3" key="1">
    <citation type="submission" date="2019-09" db="EMBL/GenBank/DDBJ databases">
        <title>Draft genome sequence of Ginsengibacter sp. BR5-29.</title>
        <authorList>
            <person name="Im W.-T."/>
        </authorList>
    </citation>
    <scope>NUCLEOTIDE SEQUENCE [LARGE SCALE GENOMIC DNA]</scope>
    <source>
        <strain evidence="2 3">BR5-29</strain>
    </source>
</reference>
<protein>
    <submittedName>
        <fullName evidence="2">Helix-turn-helix domain-containing protein</fullName>
    </submittedName>
</protein>
<dbReference type="EMBL" id="VYQF01000003">
    <property type="protein sequence ID" value="KAA9038689.1"/>
    <property type="molecule type" value="Genomic_DNA"/>
</dbReference>
<comment type="caution">
    <text evidence="2">The sequence shown here is derived from an EMBL/GenBank/DDBJ whole genome shotgun (WGS) entry which is preliminary data.</text>
</comment>
<dbReference type="AlphaFoldDB" id="A0A5J5IFX3"/>
<organism evidence="2 3">
    <name type="scientific">Ginsengibacter hankyongi</name>
    <dbReference type="NCBI Taxonomy" id="2607284"/>
    <lineage>
        <taxon>Bacteria</taxon>
        <taxon>Pseudomonadati</taxon>
        <taxon>Bacteroidota</taxon>
        <taxon>Chitinophagia</taxon>
        <taxon>Chitinophagales</taxon>
        <taxon>Chitinophagaceae</taxon>
        <taxon>Ginsengibacter</taxon>
    </lineage>
</organism>
<keyword evidence="3" id="KW-1185">Reference proteome</keyword>
<dbReference type="InterPro" id="IPR041657">
    <property type="entry name" value="HTH_17"/>
</dbReference>
<dbReference type="Pfam" id="PF12728">
    <property type="entry name" value="HTH_17"/>
    <property type="match status" value="1"/>
</dbReference>
<dbReference type="SUPFAM" id="SSF46955">
    <property type="entry name" value="Putative DNA-binding domain"/>
    <property type="match status" value="1"/>
</dbReference>
<sequence>MTIEVVTKEDLQQFKVQLLDDIKQLLKSPVAQPVKPWLKNSEVRKMLGISSNTIRRLRLSRELRHSRIGGIYYYRYEDIEKLLKSNSAGFVWCVRFLF</sequence>